<dbReference type="GO" id="GO:0005886">
    <property type="term" value="C:plasma membrane"/>
    <property type="evidence" value="ECO:0007669"/>
    <property type="project" value="UniProtKB-SubCell"/>
</dbReference>
<dbReference type="RefSeq" id="WP_044644438.1">
    <property type="nucleotide sequence ID" value="NZ_JTHP01000002.1"/>
</dbReference>
<dbReference type="EMBL" id="JTHP01000002">
    <property type="protein sequence ID" value="KJD47205.1"/>
    <property type="molecule type" value="Genomic_DNA"/>
</dbReference>
<feature type="transmembrane region" description="Helical" evidence="7">
    <location>
        <begin position="122"/>
        <end position="141"/>
    </location>
</feature>
<feature type="transmembrane region" description="Helical" evidence="7">
    <location>
        <begin position="41"/>
        <end position="61"/>
    </location>
</feature>
<evidence type="ECO:0000259" key="8">
    <source>
        <dbReference type="Pfam" id="PF02308"/>
    </source>
</evidence>
<protein>
    <submittedName>
        <fullName evidence="9">Magnesium transporter MgtC</fullName>
    </submittedName>
</protein>
<dbReference type="InterPro" id="IPR003416">
    <property type="entry name" value="MgtC/SapB/SrpB/YhiD_fam"/>
</dbReference>
<keyword evidence="6 7" id="KW-0472">Membrane</keyword>
<evidence type="ECO:0000256" key="4">
    <source>
        <dbReference type="ARBA" id="ARBA00022692"/>
    </source>
</evidence>
<keyword evidence="3" id="KW-1003">Cell membrane</keyword>
<evidence type="ECO:0000256" key="1">
    <source>
        <dbReference type="ARBA" id="ARBA00004651"/>
    </source>
</evidence>
<keyword evidence="10" id="KW-1185">Reference proteome</keyword>
<dbReference type="Pfam" id="PF02308">
    <property type="entry name" value="MgtC"/>
    <property type="match status" value="1"/>
</dbReference>
<dbReference type="Proteomes" id="UP000032534">
    <property type="component" value="Unassembled WGS sequence"/>
</dbReference>
<feature type="domain" description="MgtC/SapB/SrpB/YhiD N-terminal" evidence="8">
    <location>
        <begin position="16"/>
        <end position="144"/>
    </location>
</feature>
<dbReference type="PRINTS" id="PR01837">
    <property type="entry name" value="MGTCSAPBPROT"/>
</dbReference>
<evidence type="ECO:0000256" key="7">
    <source>
        <dbReference type="SAM" id="Phobius"/>
    </source>
</evidence>
<keyword evidence="4 7" id="KW-0812">Transmembrane</keyword>
<comment type="similarity">
    <text evidence="2">Belongs to the MgtC/SapB family.</text>
</comment>
<dbReference type="AlphaFoldDB" id="A0A0D7X6Y6"/>
<reference evidence="9 10" key="1">
    <citation type="submission" date="2014-11" db="EMBL/GenBank/DDBJ databases">
        <title>Draft Genome Sequences of Paenibacillus polymyxa NRRL B-30509 and Paenibacillus terrae NRRL B-30644, Strains from a Poultry Environment that Produce Tridecaptin A and Paenicidins.</title>
        <authorList>
            <person name="van Belkum M.J."/>
            <person name="Lohans C.T."/>
            <person name="Vederas J.C."/>
        </authorList>
    </citation>
    <scope>NUCLEOTIDE SEQUENCE [LARGE SCALE GENOMIC DNA]</scope>
    <source>
        <strain evidence="9 10">NRRL B-30644</strain>
    </source>
</reference>
<comment type="subcellular location">
    <subcellularLocation>
        <location evidence="1">Cell membrane</location>
        <topology evidence="1">Multi-pass membrane protein</topology>
    </subcellularLocation>
</comment>
<evidence type="ECO:0000256" key="3">
    <source>
        <dbReference type="ARBA" id="ARBA00022475"/>
    </source>
</evidence>
<dbReference type="OrthoDB" id="9811198at2"/>
<sequence length="237" mass="26223">MDNPWVIDNSHIILRLLLSMLLGGCIGFERERSKHAAGLRTHIMVSLGSTLIMLLSIYGFADFIKEANVRIDPARLATAVITGVGFLGAGTIIFTGKSITGLTTAASIWVVAAIGLGIGAGFYFPSIVATVLVFLNLWVFNKIELRYMRGRQPHLITLYGLSSHGLLEQISTYLEQEKVEIRKIVIKEHENVPFHEVHPDRQSMEVSLEVLARGDFNPVRIAADLRQWEDVAAVSVE</sequence>
<proteinExistence type="inferred from homology"/>
<feature type="transmembrane region" description="Helical" evidence="7">
    <location>
        <begin position="12"/>
        <end position="29"/>
    </location>
</feature>
<feature type="transmembrane region" description="Helical" evidence="7">
    <location>
        <begin position="73"/>
        <end position="94"/>
    </location>
</feature>
<dbReference type="InterPro" id="IPR049177">
    <property type="entry name" value="MgtC_SapB_SrpB_YhiD_N"/>
</dbReference>
<gene>
    <name evidence="9" type="ORF">QD47_01380</name>
</gene>
<evidence type="ECO:0000256" key="5">
    <source>
        <dbReference type="ARBA" id="ARBA00022989"/>
    </source>
</evidence>
<comment type="caution">
    <text evidence="9">The sequence shown here is derived from an EMBL/GenBank/DDBJ whole genome shotgun (WGS) entry which is preliminary data.</text>
</comment>
<organism evidence="9 10">
    <name type="scientific">Paenibacillus terrae</name>
    <dbReference type="NCBI Taxonomy" id="159743"/>
    <lineage>
        <taxon>Bacteria</taxon>
        <taxon>Bacillati</taxon>
        <taxon>Bacillota</taxon>
        <taxon>Bacilli</taxon>
        <taxon>Bacillales</taxon>
        <taxon>Paenibacillaceae</taxon>
        <taxon>Paenibacillus</taxon>
    </lineage>
</organism>
<evidence type="ECO:0000313" key="9">
    <source>
        <dbReference type="EMBL" id="KJD47205.1"/>
    </source>
</evidence>
<dbReference type="PATRIC" id="fig|159743.3.peg.311"/>
<keyword evidence="5 7" id="KW-1133">Transmembrane helix</keyword>
<evidence type="ECO:0000313" key="10">
    <source>
        <dbReference type="Proteomes" id="UP000032534"/>
    </source>
</evidence>
<dbReference type="PANTHER" id="PTHR33778">
    <property type="entry name" value="PROTEIN MGTC"/>
    <property type="match status" value="1"/>
</dbReference>
<accession>A0A0D7X6Y6</accession>
<evidence type="ECO:0000256" key="6">
    <source>
        <dbReference type="ARBA" id="ARBA00023136"/>
    </source>
</evidence>
<dbReference type="PANTHER" id="PTHR33778:SF1">
    <property type="entry name" value="MAGNESIUM TRANSPORTER YHID-RELATED"/>
    <property type="match status" value="1"/>
</dbReference>
<evidence type="ECO:0000256" key="2">
    <source>
        <dbReference type="ARBA" id="ARBA00009298"/>
    </source>
</evidence>
<name>A0A0D7X6Y6_9BACL</name>